<dbReference type="InterPro" id="IPR027381">
    <property type="entry name" value="LytR/CpsA/Psr_C"/>
</dbReference>
<evidence type="ECO:0000313" key="5">
    <source>
        <dbReference type="Proteomes" id="UP000019226"/>
    </source>
</evidence>
<evidence type="ECO:0000313" key="4">
    <source>
        <dbReference type="EMBL" id="AHI21092.1"/>
    </source>
</evidence>
<feature type="region of interest" description="Disordered" evidence="1">
    <location>
        <begin position="102"/>
        <end position="148"/>
    </location>
</feature>
<sequence length="241" mass="24550">MTNETVDNSAQEPTQPSDGAEGGTAAGTTLPLRGFAMVLIAVAVMFGLWALYAFTQDNGSEQAAEDTNQQSEQQAGDANAPEPGTVGADTAQQSAEAIAPENNEGAEGAGAEGAEGAESEGQPADAEREGEGREGASGSTGSGNAAAPAPLKINVLNNSVTQGLAADVSDRLRADGRELGEVGNFADDVLPETTVFFPAGNADAERVAREIADEFNGVARENIDTLPDNTRDGVTLVLTEN</sequence>
<gene>
    <name evidence="4" type="ORF">CCASEI_12710</name>
</gene>
<reference evidence="5" key="1">
    <citation type="submission" date="2013-02" db="EMBL/GenBank/DDBJ databases">
        <title>The complete genome sequence of Corynebacterium casei LMG S-19264 (=DSM 44701).</title>
        <authorList>
            <person name="Ruckert C."/>
            <person name="Albersmeier A."/>
            <person name="Kalinowski J."/>
        </authorList>
    </citation>
    <scope>NUCLEOTIDE SEQUENCE [LARGE SCALE GENOMIC DNA]</scope>
    <source>
        <strain evidence="5">LMG S-19264</strain>
    </source>
</reference>
<keyword evidence="2" id="KW-1133">Transmembrane helix</keyword>
<proteinExistence type="predicted"/>
<feature type="domain" description="LytR/CpsA/Psr regulator C-terminal" evidence="3">
    <location>
        <begin position="151"/>
        <end position="240"/>
    </location>
</feature>
<evidence type="ECO:0000256" key="1">
    <source>
        <dbReference type="SAM" id="MobiDB-lite"/>
    </source>
</evidence>
<feature type="compositionally biased region" description="Low complexity" evidence="1">
    <location>
        <begin position="136"/>
        <end position="147"/>
    </location>
</feature>
<organism evidence="4 5">
    <name type="scientific">Corynebacterium casei LMG S-19264</name>
    <dbReference type="NCBI Taxonomy" id="1285583"/>
    <lineage>
        <taxon>Bacteria</taxon>
        <taxon>Bacillati</taxon>
        <taxon>Actinomycetota</taxon>
        <taxon>Actinomycetes</taxon>
        <taxon>Mycobacteriales</taxon>
        <taxon>Corynebacteriaceae</taxon>
        <taxon>Corynebacterium</taxon>
    </lineage>
</organism>
<feature type="transmembrane region" description="Helical" evidence="2">
    <location>
        <begin position="34"/>
        <end position="54"/>
    </location>
</feature>
<protein>
    <submittedName>
        <fullName evidence="4">Secreted protein</fullName>
    </submittedName>
</protein>
<dbReference type="Pfam" id="PF13399">
    <property type="entry name" value="LytR_C"/>
    <property type="match status" value="1"/>
</dbReference>
<evidence type="ECO:0000256" key="2">
    <source>
        <dbReference type="SAM" id="Phobius"/>
    </source>
</evidence>
<feature type="compositionally biased region" description="Polar residues" evidence="1">
    <location>
        <begin position="1"/>
        <end position="17"/>
    </location>
</feature>
<keyword evidence="2" id="KW-0812">Transmembrane</keyword>
<accession>A0ABM5PSX0</accession>
<feature type="region of interest" description="Disordered" evidence="1">
    <location>
        <begin position="62"/>
        <end position="89"/>
    </location>
</feature>
<name>A0ABM5PSX0_9CORY</name>
<keyword evidence="5" id="KW-1185">Reference proteome</keyword>
<feature type="compositionally biased region" description="Polar residues" evidence="1">
    <location>
        <begin position="62"/>
        <end position="76"/>
    </location>
</feature>
<dbReference type="RefSeq" id="WP_025388180.1">
    <property type="nucleotide sequence ID" value="NZ_CP004350.1"/>
</dbReference>
<dbReference type="GeneID" id="82878637"/>
<feature type="compositionally biased region" description="Basic and acidic residues" evidence="1">
    <location>
        <begin position="125"/>
        <end position="134"/>
    </location>
</feature>
<dbReference type="Gene3D" id="3.30.70.2390">
    <property type="match status" value="1"/>
</dbReference>
<keyword evidence="2" id="KW-0472">Membrane</keyword>
<dbReference type="EMBL" id="CP004350">
    <property type="protein sequence ID" value="AHI21092.1"/>
    <property type="molecule type" value="Genomic_DNA"/>
</dbReference>
<evidence type="ECO:0000259" key="3">
    <source>
        <dbReference type="Pfam" id="PF13399"/>
    </source>
</evidence>
<feature type="region of interest" description="Disordered" evidence="1">
    <location>
        <begin position="1"/>
        <end position="25"/>
    </location>
</feature>
<dbReference type="Proteomes" id="UP000019226">
    <property type="component" value="Chromosome"/>
</dbReference>